<evidence type="ECO:0000259" key="4">
    <source>
        <dbReference type="Pfam" id="PF07859"/>
    </source>
</evidence>
<dbReference type="InterPro" id="IPR051299">
    <property type="entry name" value="AB_hydrolase_lip/est"/>
</dbReference>
<organism evidence="5 6">
    <name type="scientific">Byssochlamys spectabilis (strain No. 5 / NBRC 109023)</name>
    <name type="common">Paecilomyces variotii</name>
    <dbReference type="NCBI Taxonomy" id="1356009"/>
    <lineage>
        <taxon>Eukaryota</taxon>
        <taxon>Fungi</taxon>
        <taxon>Dikarya</taxon>
        <taxon>Ascomycota</taxon>
        <taxon>Pezizomycotina</taxon>
        <taxon>Eurotiomycetes</taxon>
        <taxon>Eurotiomycetidae</taxon>
        <taxon>Eurotiales</taxon>
        <taxon>Thermoascaceae</taxon>
        <taxon>Paecilomyces</taxon>
    </lineage>
</organism>
<dbReference type="PANTHER" id="PTHR46640">
    <property type="entry name" value="TRIACYLGLYCEROL LIPASE, PUTATIVE (AFU_ORTHOLOGUE AFUA_6G06510)-RELATED"/>
    <property type="match status" value="1"/>
</dbReference>
<name>V5FZ45_BYSSN</name>
<dbReference type="eggNOG" id="KOG1515">
    <property type="taxonomic scope" value="Eukaryota"/>
</dbReference>
<dbReference type="SUPFAM" id="SSF53474">
    <property type="entry name" value="alpha/beta-Hydrolases"/>
    <property type="match status" value="2"/>
</dbReference>
<dbReference type="HOGENOM" id="CLU_426402_0_0_1"/>
<keyword evidence="6" id="KW-1185">Reference proteome</keyword>
<dbReference type="eggNOG" id="KOG4569">
    <property type="taxonomic scope" value="Eukaryota"/>
</dbReference>
<dbReference type="InterPro" id="IPR013094">
    <property type="entry name" value="AB_hydrolase_3"/>
</dbReference>
<dbReference type="InterPro" id="IPR002921">
    <property type="entry name" value="Fungal_lipase-type"/>
</dbReference>
<dbReference type="GO" id="GO:0006629">
    <property type="term" value="P:lipid metabolic process"/>
    <property type="evidence" value="ECO:0007669"/>
    <property type="project" value="InterPro"/>
</dbReference>
<reference evidence="6" key="1">
    <citation type="journal article" date="2014" name="Genome Announc.">
        <title>Draft genome sequence of the formaldehyde-resistant fungus Byssochlamys spectabilis No. 5 (anamorph Paecilomyces variotii No. 5) (NBRC109023).</title>
        <authorList>
            <person name="Oka T."/>
            <person name="Ekino K."/>
            <person name="Fukuda K."/>
            <person name="Nomura Y."/>
        </authorList>
    </citation>
    <scope>NUCLEOTIDE SEQUENCE [LARGE SCALE GENOMIC DNA]</scope>
    <source>
        <strain evidence="6">No. 5 / NBRC 109023</strain>
    </source>
</reference>
<dbReference type="Pfam" id="PF01764">
    <property type="entry name" value="Lipase_3"/>
    <property type="match status" value="1"/>
</dbReference>
<dbReference type="OrthoDB" id="426718at2759"/>
<dbReference type="PANTHER" id="PTHR46640:SF1">
    <property type="entry name" value="FUNGAL LIPASE-LIKE DOMAIN-CONTAINING PROTEIN-RELATED"/>
    <property type="match status" value="1"/>
</dbReference>
<feature type="domain" description="Fungal lipase-type" evidence="3">
    <location>
        <begin position="428"/>
        <end position="567"/>
    </location>
</feature>
<keyword evidence="2" id="KW-0378">Hydrolase</keyword>
<dbReference type="EMBL" id="BAUL01000071">
    <property type="protein sequence ID" value="GAD93897.1"/>
    <property type="molecule type" value="Genomic_DNA"/>
</dbReference>
<comment type="caution">
    <text evidence="5">The sequence shown here is derived from an EMBL/GenBank/DDBJ whole genome shotgun (WGS) entry which is preliminary data.</text>
</comment>
<accession>V5FZ45</accession>
<dbReference type="GO" id="GO:0016787">
    <property type="term" value="F:hydrolase activity"/>
    <property type="evidence" value="ECO:0007669"/>
    <property type="project" value="UniProtKB-KW"/>
</dbReference>
<evidence type="ECO:0000259" key="3">
    <source>
        <dbReference type="Pfam" id="PF01764"/>
    </source>
</evidence>
<dbReference type="Proteomes" id="UP000018001">
    <property type="component" value="Unassembled WGS sequence"/>
</dbReference>
<dbReference type="CDD" id="cd00519">
    <property type="entry name" value="Lipase_3"/>
    <property type="match status" value="1"/>
</dbReference>
<evidence type="ECO:0000313" key="5">
    <source>
        <dbReference type="EMBL" id="GAD93897.1"/>
    </source>
</evidence>
<keyword evidence="1" id="KW-0732">Signal</keyword>
<dbReference type="Gene3D" id="3.40.50.1820">
    <property type="entry name" value="alpha/beta hydrolase"/>
    <property type="match status" value="2"/>
</dbReference>
<feature type="domain" description="Alpha/beta hydrolase fold-3" evidence="4">
    <location>
        <begin position="93"/>
        <end position="338"/>
    </location>
</feature>
<sequence length="642" mass="70319">MADYSQYAISPAAEWAELQKTLPPPAVPPTATVFEIRDAFNASRAKSHREYYGTPDDVQVDEFTIPIPGGSSIPARLYRPTNTGKTPLPLYIRYHSGGWHLGNLESEAPYCAHLCSTFTKADPTGVGIAVLHPVYHPTPEHAFPTQPDESWAAFELFASEGSELAAKYGLDTKNVHLGGTSAGANLSIGVAVREMRRIQKLQQEQGPDAPKPTSRVKGLILTAPPTVHPDLFPYHLLANRESSSYVQNVDAPILPVSRVNDFVTMYVPNASEETKADERLSFLIIPDEQFDKDLWPPTTIHVSGLDPLRDEGLLFAEKLKRIGVETRVTIYEGFPHGFNLFPQLKESAKWREAKLEELRWLPASSSTFPITEEIYQRLIRYTRFSAAAYASDCPIPPAGATVVSYINNSTTDTQATLFRDDVGYDLILAFRGTSSVQDFSSDFNQTLVPFSGADGGCKNCTVHGGYFRQWNSISAVITQTMKSSIADYPTYTITVAGHSMGASLAVLAAQALHASFPEDNDRITAYTFGQPRTGNPSWAAYMDSLLAQPGKLFRVTHSNDGVPQVPSTEDGYWHHEVEYWANDPPSVKNTVRCEGDEPPDCNLSEPGYGLGNDGKGINAAHLYYFGISIGNPVDPGITSCSG</sequence>
<protein>
    <submittedName>
        <fullName evidence="5">Feruloyl esterase A</fullName>
    </submittedName>
</protein>
<dbReference type="Pfam" id="PF07859">
    <property type="entry name" value="Abhydrolase_3"/>
    <property type="match status" value="1"/>
</dbReference>
<evidence type="ECO:0000256" key="2">
    <source>
        <dbReference type="ARBA" id="ARBA00022801"/>
    </source>
</evidence>
<dbReference type="InterPro" id="IPR029058">
    <property type="entry name" value="AB_hydrolase_fold"/>
</dbReference>
<evidence type="ECO:0000256" key="1">
    <source>
        <dbReference type="ARBA" id="ARBA00022729"/>
    </source>
</evidence>
<gene>
    <name evidence="5" type="ORF">PVAR5_2515</name>
</gene>
<evidence type="ECO:0000313" key="6">
    <source>
        <dbReference type="Proteomes" id="UP000018001"/>
    </source>
</evidence>
<dbReference type="AlphaFoldDB" id="V5FZ45"/>
<proteinExistence type="predicted"/>
<dbReference type="InParanoid" id="V5FZ45"/>